<keyword evidence="2" id="KW-1185">Reference proteome</keyword>
<comment type="caution">
    <text evidence="1">The sequence shown here is derived from an EMBL/GenBank/DDBJ whole genome shotgun (WGS) entry which is preliminary data.</text>
</comment>
<dbReference type="Proteomes" id="UP000579605">
    <property type="component" value="Unassembled WGS sequence"/>
</dbReference>
<dbReference type="RefSeq" id="WP_179786535.1">
    <property type="nucleotide sequence ID" value="NZ_BAAARR010000022.1"/>
</dbReference>
<dbReference type="EMBL" id="JACBZH010000001">
    <property type="protein sequence ID" value="NYH88667.1"/>
    <property type="molecule type" value="Genomic_DNA"/>
</dbReference>
<sequence length="128" mass="14295">MTEPFDGWRLYVDGDVVASCGRLEADVAKAWGSAQLGREVTWVPGWPRQEDACWYWVAEPMPGLSATEAERVLTQLLHAQAAGDFTRMAAIRARLHPHQVVAVVAAAERQLAERLIRETEIVLDLESR</sequence>
<evidence type="ECO:0000313" key="1">
    <source>
        <dbReference type="EMBL" id="NYH88667.1"/>
    </source>
</evidence>
<accession>A0A852Z5Q6</accession>
<name>A0A852Z5Q6_9ACTN</name>
<proteinExistence type="predicted"/>
<organism evidence="1 2">
    <name type="scientific">Actinopolymorpha rutila</name>
    <dbReference type="NCBI Taxonomy" id="446787"/>
    <lineage>
        <taxon>Bacteria</taxon>
        <taxon>Bacillati</taxon>
        <taxon>Actinomycetota</taxon>
        <taxon>Actinomycetes</taxon>
        <taxon>Propionibacteriales</taxon>
        <taxon>Actinopolymorphaceae</taxon>
        <taxon>Actinopolymorpha</taxon>
    </lineage>
</organism>
<dbReference type="AlphaFoldDB" id="A0A852Z5Q6"/>
<reference evidence="1 2" key="1">
    <citation type="submission" date="2020-07" db="EMBL/GenBank/DDBJ databases">
        <title>Sequencing the genomes of 1000 actinobacteria strains.</title>
        <authorList>
            <person name="Klenk H.-P."/>
        </authorList>
    </citation>
    <scope>NUCLEOTIDE SEQUENCE [LARGE SCALE GENOMIC DNA]</scope>
    <source>
        <strain evidence="1 2">DSM 18448</strain>
    </source>
</reference>
<protein>
    <submittedName>
        <fullName evidence="1">Uncharacterized protein</fullName>
    </submittedName>
</protein>
<gene>
    <name evidence="1" type="ORF">F4554_001305</name>
</gene>
<evidence type="ECO:0000313" key="2">
    <source>
        <dbReference type="Proteomes" id="UP000579605"/>
    </source>
</evidence>